<dbReference type="AlphaFoldDB" id="A0ABD3M9H4"/>
<dbReference type="Proteomes" id="UP001530293">
    <property type="component" value="Unassembled WGS sequence"/>
</dbReference>
<keyword evidence="2" id="KW-1185">Reference proteome</keyword>
<evidence type="ECO:0000313" key="2">
    <source>
        <dbReference type="Proteomes" id="UP001530293"/>
    </source>
</evidence>
<reference evidence="1 2" key="1">
    <citation type="submission" date="2024-10" db="EMBL/GenBank/DDBJ databases">
        <title>Updated reference genomes for cyclostephanoid diatoms.</title>
        <authorList>
            <person name="Roberts W.R."/>
            <person name="Alverson A.J."/>
        </authorList>
    </citation>
    <scope>NUCLEOTIDE SEQUENCE [LARGE SCALE GENOMIC DNA]</scope>
    <source>
        <strain evidence="1 2">AJA232-27</strain>
    </source>
</reference>
<protein>
    <submittedName>
        <fullName evidence="1">Uncharacterized protein</fullName>
    </submittedName>
</protein>
<evidence type="ECO:0000313" key="1">
    <source>
        <dbReference type="EMBL" id="KAL3759548.1"/>
    </source>
</evidence>
<organism evidence="1 2">
    <name type="scientific">Discostella pseudostelligera</name>
    <dbReference type="NCBI Taxonomy" id="259834"/>
    <lineage>
        <taxon>Eukaryota</taxon>
        <taxon>Sar</taxon>
        <taxon>Stramenopiles</taxon>
        <taxon>Ochrophyta</taxon>
        <taxon>Bacillariophyta</taxon>
        <taxon>Coscinodiscophyceae</taxon>
        <taxon>Thalassiosirophycidae</taxon>
        <taxon>Stephanodiscales</taxon>
        <taxon>Stephanodiscaceae</taxon>
        <taxon>Discostella</taxon>
    </lineage>
</organism>
<gene>
    <name evidence="1" type="ORF">ACHAWU_000847</name>
</gene>
<accession>A0ABD3M9H4</accession>
<proteinExistence type="predicted"/>
<comment type="caution">
    <text evidence="1">The sequence shown here is derived from an EMBL/GenBank/DDBJ whole genome shotgun (WGS) entry which is preliminary data.</text>
</comment>
<dbReference type="EMBL" id="JALLBG020000200">
    <property type="protein sequence ID" value="KAL3759548.1"/>
    <property type="molecule type" value="Genomic_DNA"/>
</dbReference>
<name>A0ABD3M9H4_9STRA</name>
<sequence>MGDAGMNDACTEEIKINGNGNQARSRHSTTFITNAAKIMMMPLSSTFIVRIFAIAAIATGTGKSNGVDVVAGFNLPSPPSKSTMSPYQRTTMTQKSSASATTAIHVGASSSFNTIDHDDNNNEYNFQQLLLDNASACALSDTCSIEYAELYLREIFRAQVGCAAQDYLEDGYVADTTTTTAAALGRSSDEVCNIDNLHAIGEIVAKLKDKIHHHGSQLDGKHEDVVNTFWNQRQVELETLAATASSSSSSAPTAATWVGAPVKPAYLAIAALYTKAIMHAFQPPPAFESAIVVPFTFQEIWFAIRDGYFDTLVSHWFRNGGLLVGSVDVVEDAMLPLSSASLTPQEVFWSIRDGYADDNLFSPSTLSSSMPSSSLLSGMDGAVVPFSPQEVWWAIQGGYVNDLENRTRVVTLYFVSGWSEKLIAPLQSQTLGIHSR</sequence>